<sequence>MAMSFLAIIILLLNWIISVGAYLSMTNILIPSVLEASLRLIQRTYWPIVRAFALAVGFLFSCTFRLILFFTIDIHTAVREYRRRRSRLARSPRHKTRNLKSVDLRDTEAVTEY</sequence>
<feature type="region of interest" description="Disordered" evidence="1">
    <location>
        <begin position="86"/>
        <end position="113"/>
    </location>
</feature>
<protein>
    <submittedName>
        <fullName evidence="3">Uncharacterized protein</fullName>
    </submittedName>
</protein>
<organism evidence="3 4">
    <name type="scientific">Verticillium longisporum</name>
    <name type="common">Verticillium dahliae var. longisporum</name>
    <dbReference type="NCBI Taxonomy" id="100787"/>
    <lineage>
        <taxon>Eukaryota</taxon>
        <taxon>Fungi</taxon>
        <taxon>Dikarya</taxon>
        <taxon>Ascomycota</taxon>
        <taxon>Pezizomycotina</taxon>
        <taxon>Sordariomycetes</taxon>
        <taxon>Hypocreomycetidae</taxon>
        <taxon>Glomerellales</taxon>
        <taxon>Plectosphaerellaceae</taxon>
        <taxon>Verticillium</taxon>
    </lineage>
</organism>
<keyword evidence="2" id="KW-0472">Membrane</keyword>
<feature type="compositionally biased region" description="Basic residues" evidence="1">
    <location>
        <begin position="86"/>
        <end position="98"/>
    </location>
</feature>
<proteinExistence type="predicted"/>
<accession>A0A0G4KYX4</accession>
<dbReference type="AlphaFoldDB" id="A0A0G4KYX4"/>
<name>A0A0G4KYX4_VERLO</name>
<feature type="transmembrane region" description="Helical" evidence="2">
    <location>
        <begin position="45"/>
        <end position="78"/>
    </location>
</feature>
<dbReference type="EMBL" id="CVQI01005557">
    <property type="protein sequence ID" value="CRK14972.1"/>
    <property type="molecule type" value="Genomic_DNA"/>
</dbReference>
<feature type="transmembrane region" description="Helical" evidence="2">
    <location>
        <begin position="5"/>
        <end position="25"/>
    </location>
</feature>
<reference evidence="4" key="1">
    <citation type="submission" date="2015-05" db="EMBL/GenBank/DDBJ databases">
        <authorList>
            <person name="Fogelqvist Johan"/>
        </authorList>
    </citation>
    <scope>NUCLEOTIDE SEQUENCE [LARGE SCALE GENOMIC DNA]</scope>
</reference>
<evidence type="ECO:0000313" key="3">
    <source>
        <dbReference type="EMBL" id="CRK14972.1"/>
    </source>
</evidence>
<evidence type="ECO:0000256" key="2">
    <source>
        <dbReference type="SAM" id="Phobius"/>
    </source>
</evidence>
<dbReference type="Proteomes" id="UP000045706">
    <property type="component" value="Unassembled WGS sequence"/>
</dbReference>
<keyword evidence="2" id="KW-0812">Transmembrane</keyword>
<evidence type="ECO:0000313" key="4">
    <source>
        <dbReference type="Proteomes" id="UP000045706"/>
    </source>
</evidence>
<evidence type="ECO:0000256" key="1">
    <source>
        <dbReference type="SAM" id="MobiDB-lite"/>
    </source>
</evidence>
<keyword evidence="2" id="KW-1133">Transmembrane helix</keyword>
<feature type="compositionally biased region" description="Basic and acidic residues" evidence="1">
    <location>
        <begin position="100"/>
        <end position="113"/>
    </location>
</feature>
<gene>
    <name evidence="3" type="ORF">BN1723_002138</name>
</gene>